<evidence type="ECO:0000313" key="5">
    <source>
        <dbReference type="Proteomes" id="UP000322899"/>
    </source>
</evidence>
<dbReference type="GO" id="GO:0007018">
    <property type="term" value="P:microtubule-based movement"/>
    <property type="evidence" value="ECO:0007669"/>
    <property type="project" value="TreeGrafter"/>
</dbReference>
<accession>A0A5A8DAE9</accession>
<evidence type="ECO:0000256" key="1">
    <source>
        <dbReference type="SAM" id="Coils"/>
    </source>
</evidence>
<dbReference type="PANTHER" id="PTHR15605">
    <property type="entry name" value="KINESIN-ASSOCIATED PROTEINS"/>
    <property type="match status" value="1"/>
</dbReference>
<evidence type="ECO:0000313" key="3">
    <source>
        <dbReference type="EMBL" id="KAA0148292.1"/>
    </source>
</evidence>
<feature type="compositionally biased region" description="Basic residues" evidence="2">
    <location>
        <begin position="750"/>
        <end position="760"/>
    </location>
</feature>
<comment type="caution">
    <text evidence="4">The sequence shown here is derived from an EMBL/GenBank/DDBJ whole genome shotgun (WGS) entry which is preliminary data.</text>
</comment>
<dbReference type="InterPro" id="IPR016024">
    <property type="entry name" value="ARM-type_fold"/>
</dbReference>
<dbReference type="GO" id="GO:0016939">
    <property type="term" value="C:kinesin II complex"/>
    <property type="evidence" value="ECO:0007669"/>
    <property type="project" value="TreeGrafter"/>
</dbReference>
<organism evidence="4 5">
    <name type="scientific">Cafeteria roenbergensis</name>
    <name type="common">Marine flagellate</name>
    <dbReference type="NCBI Taxonomy" id="33653"/>
    <lineage>
        <taxon>Eukaryota</taxon>
        <taxon>Sar</taxon>
        <taxon>Stramenopiles</taxon>
        <taxon>Bigyra</taxon>
        <taxon>Opalozoa</taxon>
        <taxon>Bicosoecida</taxon>
        <taxon>Cafeteriaceae</taxon>
        <taxon>Cafeteria</taxon>
    </lineage>
</organism>
<feature type="compositionally biased region" description="Acidic residues" evidence="2">
    <location>
        <begin position="425"/>
        <end position="439"/>
    </location>
</feature>
<dbReference type="GO" id="GO:0044782">
    <property type="term" value="P:cilium organization"/>
    <property type="evidence" value="ECO:0007669"/>
    <property type="project" value="TreeGrafter"/>
</dbReference>
<dbReference type="InterPro" id="IPR011989">
    <property type="entry name" value="ARM-like"/>
</dbReference>
<feature type="coiled-coil region" evidence="1">
    <location>
        <begin position="212"/>
        <end position="265"/>
    </location>
</feature>
<dbReference type="Proteomes" id="UP000325113">
    <property type="component" value="Unassembled WGS sequence"/>
</dbReference>
<dbReference type="SUPFAM" id="SSF48371">
    <property type="entry name" value="ARM repeat"/>
    <property type="match status" value="1"/>
</dbReference>
<feature type="compositionally biased region" description="Gly residues" evidence="2">
    <location>
        <begin position="1006"/>
        <end position="1020"/>
    </location>
</feature>
<dbReference type="GO" id="GO:0035869">
    <property type="term" value="C:ciliary transition zone"/>
    <property type="evidence" value="ECO:0007669"/>
    <property type="project" value="TreeGrafter"/>
</dbReference>
<evidence type="ECO:0000256" key="2">
    <source>
        <dbReference type="SAM" id="MobiDB-lite"/>
    </source>
</evidence>
<dbReference type="SMART" id="SM01297">
    <property type="entry name" value="KAP"/>
    <property type="match status" value="1"/>
</dbReference>
<dbReference type="GO" id="GO:0019894">
    <property type="term" value="F:kinesin binding"/>
    <property type="evidence" value="ECO:0007669"/>
    <property type="project" value="InterPro"/>
</dbReference>
<protein>
    <submittedName>
        <fullName evidence="4">Uncharacterized protein</fullName>
    </submittedName>
</protein>
<dbReference type="Pfam" id="PF05804">
    <property type="entry name" value="KAP"/>
    <property type="match status" value="3"/>
</dbReference>
<proteinExistence type="predicted"/>
<dbReference type="SMART" id="SM00185">
    <property type="entry name" value="ARM"/>
    <property type="match status" value="4"/>
</dbReference>
<dbReference type="GO" id="GO:0005930">
    <property type="term" value="C:axoneme"/>
    <property type="evidence" value="ECO:0007669"/>
    <property type="project" value="TreeGrafter"/>
</dbReference>
<keyword evidence="1" id="KW-0175">Coiled coil</keyword>
<dbReference type="Gene3D" id="1.25.10.10">
    <property type="entry name" value="Leucine-rich Repeat Variant"/>
    <property type="match status" value="2"/>
</dbReference>
<feature type="region of interest" description="Disordered" evidence="2">
    <location>
        <begin position="397"/>
        <end position="464"/>
    </location>
</feature>
<feature type="compositionally biased region" description="Basic and acidic residues" evidence="2">
    <location>
        <begin position="166"/>
        <end position="176"/>
    </location>
</feature>
<dbReference type="EMBL" id="VLTO01000137">
    <property type="protein sequence ID" value="KAA0161534.1"/>
    <property type="molecule type" value="Genomic_DNA"/>
</dbReference>
<dbReference type="Proteomes" id="UP000322899">
    <property type="component" value="Unassembled WGS sequence"/>
</dbReference>
<dbReference type="AlphaFoldDB" id="A0A5A8DAE9"/>
<gene>
    <name evidence="4" type="ORF">FNF27_08156</name>
    <name evidence="3" type="ORF">FNF31_07435</name>
</gene>
<dbReference type="InterPro" id="IPR000225">
    <property type="entry name" value="Armadillo"/>
</dbReference>
<dbReference type="PANTHER" id="PTHR15605:SF2">
    <property type="entry name" value="KINESIN-ASSOCIATED PROTEIN 3"/>
    <property type="match status" value="1"/>
</dbReference>
<dbReference type="InterPro" id="IPR008658">
    <property type="entry name" value="KAP3"/>
</dbReference>
<name>A0A5A8DAE9_CAFRO</name>
<dbReference type="EMBL" id="VLTM01000150">
    <property type="protein sequence ID" value="KAA0148292.1"/>
    <property type="molecule type" value="Genomic_DNA"/>
</dbReference>
<feature type="region of interest" description="Disordered" evidence="2">
    <location>
        <begin position="1006"/>
        <end position="1113"/>
    </location>
</feature>
<feature type="region of interest" description="Disordered" evidence="2">
    <location>
        <begin position="750"/>
        <end position="783"/>
    </location>
</feature>
<feature type="compositionally biased region" description="Basic and acidic residues" evidence="2">
    <location>
        <begin position="408"/>
        <end position="417"/>
    </location>
</feature>
<feature type="compositionally biased region" description="Low complexity" evidence="2">
    <location>
        <begin position="441"/>
        <end position="454"/>
    </location>
</feature>
<feature type="region of interest" description="Disordered" evidence="2">
    <location>
        <begin position="129"/>
        <end position="203"/>
    </location>
</feature>
<evidence type="ECO:0000313" key="6">
    <source>
        <dbReference type="Proteomes" id="UP000325113"/>
    </source>
</evidence>
<feature type="compositionally biased region" description="Gly residues" evidence="2">
    <location>
        <begin position="1103"/>
        <end position="1113"/>
    </location>
</feature>
<evidence type="ECO:0000313" key="4">
    <source>
        <dbReference type="EMBL" id="KAA0161534.1"/>
    </source>
</evidence>
<sequence>MGTRKETVVPVSLHVDVPSKAVVVTYERIIESFDEAGERLGSERHTSRKNIRLKSLSASTNVAGLAEQIMSKCSTIIGEDRVGELIEKISELQRAHLAATGEARAAQRPAKPAAGGDGTEELLAAMNRKAGSSAGDSAPRGHASEESASAGERDPRKRPASASRRGPREGRPKDGGGARGASGDGGGKEGESDSEGAAGPAAGAGLDEVDAATAEEARAAAAELEADRARAAAAQENLRRAEALAEETKRGLAEAERVAASEQRERALRMREHEAQARVRDVESYLELLYEEDPKQRQEGASLILALARHADTLPALLDHGTLLGALSRVLREDYKKSGELAGTIVQVFYCISRLSDQQGVVADQRVGDVTIRIIELETKRHAARLKDLERIEALAKVQESGSASEEAEFRERDERRRARANAGEDFDDDEEGDDDGDGADSGAGRAAAAATGASTAKVRRSGKARAAKAARAAKVRMKLKPLPEGKVNLAKERRRTRLLARRQERLLFPALHLLLNLAEDDELERKMCRRGIVGLLVGLLGRAHRELLLLVATFLRKLSLIEENKDEMASLDIVPAIARWIPSGDTPLTLAMLRLLFNLSFDQSLCARIVAVGLLPRIAALLRHAPFRAVVLRVLYHISIDDDHKAVFAETDAVRLVRQIVIAVPSAVLPDELAGLAVNLTLHPLPAQQFLEDGGAAEIMARVTKTRDPRAMRILRNIAWHTLCMQAEAADAVWDGVLRGQSLPTWAQLRRRRGRRGRKDRKDDSGFTADQSPLAPGAPGMGDADVDFPNIIDSYRYRLERLWPELLRDIVRLLAVDDADLRIEVMGTLNCLTPRDFPPHLGWADVLAMPAMAALLERVLTPGYAEDDMCLEGVQLVAAALLDPEAAKPLAAMPALSLLAEILEDKASDAEMVLQVAVAMGRALRHAPTRQVLLYETDGVQRLCAFLAVPDPLMAGVIDEVARVAMDWDREVGKKSIWRVVQAARFRAHNQHWCAAVAAGAGGGTAAAGAGGRHGGGSGFAADDSGWSHEDDDDDDSHGGALQRRYHRDASGDATPPGGHLGRYTHESVALDATGVLASAGQAESPYSEGWRSDDGPPRGAAAGGVYWGQRS</sequence>
<reference evidence="5 6" key="1">
    <citation type="submission" date="2019-07" db="EMBL/GenBank/DDBJ databases">
        <title>Genomes of Cafeteria roenbergensis.</title>
        <authorList>
            <person name="Fischer M.G."/>
            <person name="Hackl T."/>
            <person name="Roman M."/>
        </authorList>
    </citation>
    <scope>NUCLEOTIDE SEQUENCE [LARGE SCALE GENOMIC DNA]</scope>
    <source>
        <strain evidence="3 6">Cflag</strain>
        <strain evidence="4 5">E4-10P</strain>
    </source>
</reference>
<dbReference type="OrthoDB" id="10265679at2759"/>